<dbReference type="KEGG" id="bact:AB656_06890"/>
<dbReference type="PIRSF" id="PIRSF009451">
    <property type="entry name" value="Citrt_lyas_alpha"/>
    <property type="match status" value="1"/>
</dbReference>
<dbReference type="InterPro" id="IPR006472">
    <property type="entry name" value="Citrate_lyase_asu"/>
</dbReference>
<sequence>MTRNALNREIPEPYSSSCGVYEGQFAHINDYHRAAPGVHPRKPGDSKLLDSIHEAIVRTGLKDGMTISFHHHFREGDRVMNLVMEEIDRMGIKNLSIAPSSIANVHEPLIDYIKRGVVTSITSSGLRDKLGAAISHGIMDEPVIIRSHGGRARAIVSGEIHIDVAFIGAPSCDEYGNINGTEGKATCGSLGYAKIDAKYADQVVAITDSLVPYPNTPISIPQTDVDYVVQVDSIGDPAGIAKGATRLTKNPKELLIAEYAAKVITASKYFRPGFSFQTGTGGASLAVSRYLRQAMKERDVHASFALGGITNSMVEMMEEGLVDKILDVQDFDHPSALSLARNPQHYEIDAEMYASALSKGAAINQLDIAILSALEVDTDFNVNVLTGSDGVIRGASGGHCDTAAACKMSMIVAPLVRGRIPTVVDRVNTVVTPGDSVDVVVTEYGVAINPARPDLQDMAKRLDVPCLTIQELRDKAYSITGRPDPIRYGDKVVAVVEYRDGSFIDAVRQVGESATC</sequence>
<name>A0A086YYN0_9BIFI</name>
<dbReference type="RefSeq" id="WP_033504308.1">
    <property type="nucleotide sequence ID" value="NZ_CP011786.1"/>
</dbReference>
<dbReference type="GO" id="GO:0009346">
    <property type="term" value="C:ATP-independent citrate lyase complex"/>
    <property type="evidence" value="ECO:0007669"/>
    <property type="project" value="UniProtKB-UniRule"/>
</dbReference>
<dbReference type="PANTHER" id="PTHR40596:SF1">
    <property type="entry name" value="CITRATE LYASE ALPHA CHAIN"/>
    <property type="match status" value="1"/>
</dbReference>
<dbReference type="NCBIfam" id="TIGR01584">
    <property type="entry name" value="citF"/>
    <property type="match status" value="1"/>
</dbReference>
<evidence type="ECO:0000313" key="3">
    <source>
        <dbReference type="Proteomes" id="UP000029015"/>
    </source>
</evidence>
<reference evidence="2 3" key="1">
    <citation type="submission" date="2014-03" db="EMBL/GenBank/DDBJ databases">
        <title>Genomics of Bifidobacteria.</title>
        <authorList>
            <person name="Ventura M."/>
            <person name="Milani C."/>
            <person name="Lugli G.A."/>
        </authorList>
    </citation>
    <scope>NUCLEOTIDE SEQUENCE [LARGE SCALE GENOMIC DNA]</scope>
    <source>
        <strain evidence="2 3">DSM 22766</strain>
    </source>
</reference>
<organism evidence="2 3">
    <name type="scientific">Bifidobacterium actinocoloniiforme DSM 22766</name>
    <dbReference type="NCBI Taxonomy" id="1437605"/>
    <lineage>
        <taxon>Bacteria</taxon>
        <taxon>Bacillati</taxon>
        <taxon>Actinomycetota</taxon>
        <taxon>Actinomycetes</taxon>
        <taxon>Bifidobacteriales</taxon>
        <taxon>Bifidobacteriaceae</taxon>
        <taxon>Bifidobacterium</taxon>
    </lineage>
</organism>
<dbReference type="eggNOG" id="COG3051">
    <property type="taxonomic scope" value="Bacteria"/>
</dbReference>
<dbReference type="PATRIC" id="fig|1437605.7.peg.1413"/>
<dbReference type="AlphaFoldDB" id="A0A086YYN0"/>
<dbReference type="InterPro" id="IPR037171">
    <property type="entry name" value="NagB/RpiA_transferase-like"/>
</dbReference>
<dbReference type="GO" id="GO:0005737">
    <property type="term" value="C:cytoplasm"/>
    <property type="evidence" value="ECO:0007669"/>
    <property type="project" value="UniProtKB-SubCell"/>
</dbReference>
<comment type="subcellular location">
    <subcellularLocation>
        <location evidence="1">Cytoplasm</location>
    </subcellularLocation>
</comment>
<accession>A0A086YYN0</accession>
<keyword evidence="1 2" id="KW-0456">Lyase</keyword>
<keyword evidence="1" id="KW-0963">Cytoplasm</keyword>
<comment type="catalytic activity">
    <reaction evidence="1">
        <text>citrate + acetyl-CoA = (3S)-citryl-CoA + acetate</text>
        <dbReference type="Rhea" id="RHEA:19405"/>
        <dbReference type="ChEBI" id="CHEBI:16947"/>
        <dbReference type="ChEBI" id="CHEBI:30089"/>
        <dbReference type="ChEBI" id="CHEBI:57288"/>
        <dbReference type="ChEBI" id="CHEBI:57321"/>
        <dbReference type="EC" id="2.8.3.10"/>
    </reaction>
</comment>
<dbReference type="EC" id="4.1.3.6" evidence="1"/>
<proteinExistence type="predicted"/>
<dbReference type="EMBL" id="JGYK01000002">
    <property type="protein sequence ID" value="KFI39380.1"/>
    <property type="molecule type" value="Genomic_DNA"/>
</dbReference>
<dbReference type="GO" id="GO:0008814">
    <property type="term" value="F:citrate CoA-transferase activity"/>
    <property type="evidence" value="ECO:0007669"/>
    <property type="project" value="UniProtKB-UniRule"/>
</dbReference>
<dbReference type="PANTHER" id="PTHR40596">
    <property type="entry name" value="CITRATE LYASE ALPHA CHAIN"/>
    <property type="match status" value="1"/>
</dbReference>
<dbReference type="STRING" id="1437605.AB656_06890"/>
<dbReference type="GO" id="GO:0008815">
    <property type="term" value="F:citrate (pro-3S)-lyase activity"/>
    <property type="evidence" value="ECO:0007669"/>
    <property type="project" value="UniProtKB-UniRule"/>
</dbReference>
<dbReference type="Gene3D" id="3.40.1080.10">
    <property type="entry name" value="Glutaconate Coenzyme A-transferase"/>
    <property type="match status" value="2"/>
</dbReference>
<evidence type="ECO:0000313" key="2">
    <source>
        <dbReference type="EMBL" id="KFI39380.1"/>
    </source>
</evidence>
<keyword evidence="1 2" id="KW-0808">Transferase</keyword>
<evidence type="ECO:0000256" key="1">
    <source>
        <dbReference type="PIRNR" id="PIRNR009451"/>
    </source>
</evidence>
<gene>
    <name evidence="2" type="ORF">BACT_0212</name>
</gene>
<dbReference type="OrthoDB" id="9767643at2"/>
<dbReference type="SUPFAM" id="SSF100950">
    <property type="entry name" value="NagB/RpiA/CoA transferase-like"/>
    <property type="match status" value="2"/>
</dbReference>
<protein>
    <recommendedName>
        <fullName evidence="1">Citrate lyase alpha chain</fullName>
        <shortName evidence="1">Citrase alpha chain</shortName>
        <ecNumber evidence="1">2.8.3.10</ecNumber>
        <ecNumber evidence="1">4.1.3.6</ecNumber>
    </recommendedName>
    <alternativeName>
        <fullName evidence="1">Citrate (pro-3S)-lyase alpha chain</fullName>
    </alternativeName>
    <alternativeName>
        <fullName evidence="1">Citrate CoA-transferase subunit</fullName>
    </alternativeName>
</protein>
<comment type="catalytic activity">
    <reaction evidence="1">
        <text>citrate = oxaloacetate + acetate</text>
        <dbReference type="Rhea" id="RHEA:10760"/>
        <dbReference type="ChEBI" id="CHEBI:16452"/>
        <dbReference type="ChEBI" id="CHEBI:16947"/>
        <dbReference type="ChEBI" id="CHEBI:30089"/>
        <dbReference type="EC" id="4.1.3.6"/>
    </reaction>
</comment>
<dbReference type="Proteomes" id="UP000029015">
    <property type="component" value="Unassembled WGS sequence"/>
</dbReference>
<dbReference type="GO" id="GO:0006084">
    <property type="term" value="P:acetyl-CoA metabolic process"/>
    <property type="evidence" value="ECO:0007669"/>
    <property type="project" value="UniProtKB-UniRule"/>
</dbReference>
<keyword evidence="3" id="KW-1185">Reference proteome</keyword>
<dbReference type="EC" id="2.8.3.10" evidence="1"/>
<comment type="caution">
    <text evidence="2">The sequence shown here is derived from an EMBL/GenBank/DDBJ whole genome shotgun (WGS) entry which is preliminary data.</text>
</comment>
<dbReference type="Pfam" id="PF04223">
    <property type="entry name" value="CitF"/>
    <property type="match status" value="1"/>
</dbReference>